<organism evidence="10">
    <name type="scientific">hydrothermal vent metagenome</name>
    <dbReference type="NCBI Taxonomy" id="652676"/>
    <lineage>
        <taxon>unclassified sequences</taxon>
        <taxon>metagenomes</taxon>
        <taxon>ecological metagenomes</taxon>
    </lineage>
</organism>
<evidence type="ECO:0000256" key="9">
    <source>
        <dbReference type="ARBA" id="ARBA00049893"/>
    </source>
</evidence>
<dbReference type="SUPFAM" id="SSF64438">
    <property type="entry name" value="CNF1/YfiH-like putative cysteine hydrolases"/>
    <property type="match status" value="1"/>
</dbReference>
<keyword evidence="6" id="KW-0862">Zinc</keyword>
<keyword evidence="5" id="KW-0378">Hydrolase</keyword>
<evidence type="ECO:0000256" key="4">
    <source>
        <dbReference type="ARBA" id="ARBA00022723"/>
    </source>
</evidence>
<sequence length="247" mass="26709">MTKTTTLCRSGLLDEQPGLVHGFYGMAAAPVPYAAQLEYVAEQLSMPVQKMIEVEQVHSAKVRMVGAPWAVGPPKADAMVSNRKGLALVLKTADCAPVLLVDPQAGVIGAVHAGWRGALEGILQQTVLHMGFLGAKPERIVASIGPCIAQSSYEVGEDFQQVFLQKDASNIQFFSQQPGDQPRFDLGGYCQQQLAIAGIFASELVCLDTFAVKNQFFSYRRACKAGESDYGRNISVICLDPDPEKCR</sequence>
<dbReference type="InterPro" id="IPR011324">
    <property type="entry name" value="Cytotoxic_necrot_fac-like_cat"/>
</dbReference>
<name>A0A3B0R9Q8_9ZZZZ</name>
<dbReference type="Pfam" id="PF02578">
    <property type="entry name" value="Cu-oxidase_4"/>
    <property type="match status" value="1"/>
</dbReference>
<keyword evidence="4" id="KW-0479">Metal-binding</keyword>
<accession>A0A3B0R9Q8</accession>
<comment type="catalytic activity">
    <reaction evidence="8">
        <text>adenosine + phosphate = alpha-D-ribose 1-phosphate + adenine</text>
        <dbReference type="Rhea" id="RHEA:27642"/>
        <dbReference type="ChEBI" id="CHEBI:16335"/>
        <dbReference type="ChEBI" id="CHEBI:16708"/>
        <dbReference type="ChEBI" id="CHEBI:43474"/>
        <dbReference type="ChEBI" id="CHEBI:57720"/>
        <dbReference type="EC" id="2.4.2.1"/>
    </reaction>
    <physiologicalReaction direction="left-to-right" evidence="8">
        <dbReference type="Rhea" id="RHEA:27643"/>
    </physiologicalReaction>
</comment>
<dbReference type="InterPro" id="IPR038371">
    <property type="entry name" value="Cu_polyphenol_OxRdtase_sf"/>
</dbReference>
<evidence type="ECO:0000256" key="1">
    <source>
        <dbReference type="ARBA" id="ARBA00000553"/>
    </source>
</evidence>
<dbReference type="PANTHER" id="PTHR30616:SF2">
    <property type="entry name" value="PURINE NUCLEOSIDE PHOSPHORYLASE LACC1"/>
    <property type="match status" value="1"/>
</dbReference>
<dbReference type="CDD" id="cd16833">
    <property type="entry name" value="YfiH"/>
    <property type="match status" value="1"/>
</dbReference>
<dbReference type="GO" id="GO:0016787">
    <property type="term" value="F:hydrolase activity"/>
    <property type="evidence" value="ECO:0007669"/>
    <property type="project" value="UniProtKB-KW"/>
</dbReference>
<dbReference type="NCBIfam" id="TIGR00726">
    <property type="entry name" value="peptidoglycan editing factor PgeF"/>
    <property type="match status" value="1"/>
</dbReference>
<protein>
    <submittedName>
        <fullName evidence="10">FIG00003370: Multicopper polyphenol oxidase</fullName>
    </submittedName>
</protein>
<dbReference type="AlphaFoldDB" id="A0A3B0R9Q8"/>
<dbReference type="GO" id="GO:0017061">
    <property type="term" value="F:S-methyl-5-thioadenosine phosphorylase activity"/>
    <property type="evidence" value="ECO:0007669"/>
    <property type="project" value="UniProtKB-EC"/>
</dbReference>
<evidence type="ECO:0000256" key="5">
    <source>
        <dbReference type="ARBA" id="ARBA00022801"/>
    </source>
</evidence>
<comment type="similarity">
    <text evidence="2">Belongs to the purine nucleoside phosphorylase YfiH/LACC1 family.</text>
</comment>
<keyword evidence="3" id="KW-0808">Transferase</keyword>
<reference evidence="10" key="1">
    <citation type="submission" date="2018-06" db="EMBL/GenBank/DDBJ databases">
        <authorList>
            <person name="Zhirakovskaya E."/>
        </authorList>
    </citation>
    <scope>NUCLEOTIDE SEQUENCE</scope>
</reference>
<evidence type="ECO:0000256" key="2">
    <source>
        <dbReference type="ARBA" id="ARBA00007353"/>
    </source>
</evidence>
<comment type="catalytic activity">
    <reaction evidence="7">
        <text>adenosine + H2O + H(+) = inosine + NH4(+)</text>
        <dbReference type="Rhea" id="RHEA:24408"/>
        <dbReference type="ChEBI" id="CHEBI:15377"/>
        <dbReference type="ChEBI" id="CHEBI:15378"/>
        <dbReference type="ChEBI" id="CHEBI:16335"/>
        <dbReference type="ChEBI" id="CHEBI:17596"/>
        <dbReference type="ChEBI" id="CHEBI:28938"/>
        <dbReference type="EC" id="3.5.4.4"/>
    </reaction>
    <physiologicalReaction direction="left-to-right" evidence="7">
        <dbReference type="Rhea" id="RHEA:24409"/>
    </physiologicalReaction>
</comment>
<dbReference type="EMBL" id="UOEE01000100">
    <property type="protein sequence ID" value="VAV90014.1"/>
    <property type="molecule type" value="Genomic_DNA"/>
</dbReference>
<dbReference type="Gene3D" id="3.60.140.10">
    <property type="entry name" value="CNF1/YfiH-like putative cysteine hydrolases"/>
    <property type="match status" value="1"/>
</dbReference>
<evidence type="ECO:0000256" key="8">
    <source>
        <dbReference type="ARBA" id="ARBA00048968"/>
    </source>
</evidence>
<gene>
    <name evidence="10" type="ORF">MNBD_ALPHA06-1016</name>
</gene>
<dbReference type="InterPro" id="IPR003730">
    <property type="entry name" value="Cu_polyphenol_OxRdtase"/>
</dbReference>
<proteinExistence type="inferred from homology"/>
<evidence type="ECO:0000256" key="7">
    <source>
        <dbReference type="ARBA" id="ARBA00047989"/>
    </source>
</evidence>
<evidence type="ECO:0000256" key="3">
    <source>
        <dbReference type="ARBA" id="ARBA00022679"/>
    </source>
</evidence>
<evidence type="ECO:0000313" key="10">
    <source>
        <dbReference type="EMBL" id="VAV90014.1"/>
    </source>
</evidence>
<dbReference type="GO" id="GO:0005507">
    <property type="term" value="F:copper ion binding"/>
    <property type="evidence" value="ECO:0007669"/>
    <property type="project" value="TreeGrafter"/>
</dbReference>
<comment type="catalytic activity">
    <reaction evidence="1">
        <text>inosine + phosphate = alpha-D-ribose 1-phosphate + hypoxanthine</text>
        <dbReference type="Rhea" id="RHEA:27646"/>
        <dbReference type="ChEBI" id="CHEBI:17368"/>
        <dbReference type="ChEBI" id="CHEBI:17596"/>
        <dbReference type="ChEBI" id="CHEBI:43474"/>
        <dbReference type="ChEBI" id="CHEBI:57720"/>
        <dbReference type="EC" id="2.4.2.1"/>
    </reaction>
    <physiologicalReaction direction="left-to-right" evidence="1">
        <dbReference type="Rhea" id="RHEA:27647"/>
    </physiologicalReaction>
</comment>
<dbReference type="PANTHER" id="PTHR30616">
    <property type="entry name" value="UNCHARACTERIZED PROTEIN YFIH"/>
    <property type="match status" value="1"/>
</dbReference>
<evidence type="ECO:0000256" key="6">
    <source>
        <dbReference type="ARBA" id="ARBA00022833"/>
    </source>
</evidence>
<comment type="catalytic activity">
    <reaction evidence="9">
        <text>S-methyl-5'-thioadenosine + phosphate = 5-(methylsulfanyl)-alpha-D-ribose 1-phosphate + adenine</text>
        <dbReference type="Rhea" id="RHEA:11852"/>
        <dbReference type="ChEBI" id="CHEBI:16708"/>
        <dbReference type="ChEBI" id="CHEBI:17509"/>
        <dbReference type="ChEBI" id="CHEBI:43474"/>
        <dbReference type="ChEBI" id="CHEBI:58533"/>
        <dbReference type="EC" id="2.4.2.28"/>
    </reaction>
    <physiologicalReaction direction="left-to-right" evidence="9">
        <dbReference type="Rhea" id="RHEA:11853"/>
    </physiologicalReaction>
</comment>